<dbReference type="AlphaFoldDB" id="A0A5M8FVG8"/>
<evidence type="ECO:0000313" key="8">
    <source>
        <dbReference type="Proteomes" id="UP000322981"/>
    </source>
</evidence>
<protein>
    <submittedName>
        <fullName evidence="7">Class I SAM-dependent methyltransferase</fullName>
    </submittedName>
</protein>
<dbReference type="Pfam" id="PF02353">
    <property type="entry name" value="CMAS"/>
    <property type="match status" value="1"/>
</dbReference>
<dbReference type="InterPro" id="IPR029063">
    <property type="entry name" value="SAM-dependent_MTases_sf"/>
</dbReference>
<dbReference type="Gene3D" id="3.40.50.150">
    <property type="entry name" value="Vaccinia Virus protein VP39"/>
    <property type="match status" value="1"/>
</dbReference>
<keyword evidence="2 7" id="KW-0489">Methyltransferase</keyword>
<evidence type="ECO:0000256" key="1">
    <source>
        <dbReference type="ARBA" id="ARBA00010815"/>
    </source>
</evidence>
<evidence type="ECO:0000256" key="3">
    <source>
        <dbReference type="ARBA" id="ARBA00022679"/>
    </source>
</evidence>
<accession>A0A5M8FVG8</accession>
<gene>
    <name evidence="7" type="ORF">F2Q65_00900</name>
</gene>
<dbReference type="GO" id="GO:0032259">
    <property type="term" value="P:methylation"/>
    <property type="evidence" value="ECO:0007669"/>
    <property type="project" value="UniProtKB-KW"/>
</dbReference>
<keyword evidence="5" id="KW-0443">Lipid metabolism</keyword>
<keyword evidence="4" id="KW-0949">S-adenosyl-L-methionine</keyword>
<evidence type="ECO:0000256" key="6">
    <source>
        <dbReference type="PIRSR" id="PIRSR003085-1"/>
    </source>
</evidence>
<dbReference type="GO" id="GO:0008168">
    <property type="term" value="F:methyltransferase activity"/>
    <property type="evidence" value="ECO:0007669"/>
    <property type="project" value="UniProtKB-KW"/>
</dbReference>
<evidence type="ECO:0000256" key="4">
    <source>
        <dbReference type="ARBA" id="ARBA00022691"/>
    </source>
</evidence>
<evidence type="ECO:0000256" key="5">
    <source>
        <dbReference type="ARBA" id="ARBA00023098"/>
    </source>
</evidence>
<comment type="caution">
    <text evidence="7">The sequence shown here is derived from an EMBL/GenBank/DDBJ whole genome shotgun (WGS) entry which is preliminary data.</text>
</comment>
<dbReference type="PIRSF" id="PIRSF003085">
    <property type="entry name" value="CMAS"/>
    <property type="match status" value="1"/>
</dbReference>
<evidence type="ECO:0000256" key="2">
    <source>
        <dbReference type="ARBA" id="ARBA00022603"/>
    </source>
</evidence>
<dbReference type="InterPro" id="IPR003333">
    <property type="entry name" value="CMAS"/>
</dbReference>
<dbReference type="OrthoDB" id="9782855at2"/>
<name>A0A5M8FVG8_9GAMM</name>
<proteinExistence type="inferred from homology"/>
<dbReference type="EMBL" id="VWXX01000001">
    <property type="protein sequence ID" value="KAA6187831.1"/>
    <property type="molecule type" value="Genomic_DNA"/>
</dbReference>
<dbReference type="GO" id="GO:0008610">
    <property type="term" value="P:lipid biosynthetic process"/>
    <property type="evidence" value="ECO:0007669"/>
    <property type="project" value="InterPro"/>
</dbReference>
<organism evidence="7 8">
    <name type="scientific">Thiohalocapsa marina</name>
    <dbReference type="NCBI Taxonomy" id="424902"/>
    <lineage>
        <taxon>Bacteria</taxon>
        <taxon>Pseudomonadati</taxon>
        <taxon>Pseudomonadota</taxon>
        <taxon>Gammaproteobacteria</taxon>
        <taxon>Chromatiales</taxon>
        <taxon>Chromatiaceae</taxon>
        <taxon>Thiohalocapsa</taxon>
    </lineage>
</organism>
<dbReference type="RefSeq" id="WP_150089461.1">
    <property type="nucleotide sequence ID" value="NZ_JBFUOH010000103.1"/>
</dbReference>
<dbReference type="PANTHER" id="PTHR43667">
    <property type="entry name" value="CYCLOPROPANE-FATTY-ACYL-PHOSPHOLIPID SYNTHASE"/>
    <property type="match status" value="1"/>
</dbReference>
<dbReference type="PANTHER" id="PTHR43667:SF2">
    <property type="entry name" value="FATTY ACID C-METHYL TRANSFERASE"/>
    <property type="match status" value="1"/>
</dbReference>
<feature type="active site" evidence="6">
    <location>
        <position position="384"/>
    </location>
</feature>
<evidence type="ECO:0000313" key="7">
    <source>
        <dbReference type="EMBL" id="KAA6187831.1"/>
    </source>
</evidence>
<dbReference type="SUPFAM" id="SSF53335">
    <property type="entry name" value="S-adenosyl-L-methionine-dependent methyltransferases"/>
    <property type="match status" value="1"/>
</dbReference>
<reference evidence="7 8" key="1">
    <citation type="submission" date="2019-09" db="EMBL/GenBank/DDBJ databases">
        <title>Whole-genome sequence of the purple sulfur bacterium Thiohalocapsa marina DSM 19078.</title>
        <authorList>
            <person name="Kyndt J.A."/>
            <person name="Meyer T.E."/>
        </authorList>
    </citation>
    <scope>NUCLEOTIDE SEQUENCE [LARGE SCALE GENOMIC DNA]</scope>
    <source>
        <strain evidence="7 8">DSM 19078</strain>
    </source>
</reference>
<dbReference type="InterPro" id="IPR050723">
    <property type="entry name" value="CFA/CMAS"/>
</dbReference>
<comment type="similarity">
    <text evidence="1">Belongs to the CFA/CMAS family.</text>
</comment>
<dbReference type="Proteomes" id="UP000322981">
    <property type="component" value="Unassembled WGS sequence"/>
</dbReference>
<dbReference type="CDD" id="cd02440">
    <property type="entry name" value="AdoMet_MTases"/>
    <property type="match status" value="1"/>
</dbReference>
<sequence length="406" mass="45816">MASDNAAEAALPAGSPAVLRPYHRLFQGIACGQLCVRIGTHHRLLRGTDPGPSGEIRLLRPWAFARRIATRGHVGLGESYMAGHWDSPDLTALLRTLGVNEAAFSRVVAGGWMHRLLSPWRHRRRSNTRTGSRRNIAYHYDLGNDFYRLWLDPSMTYSCGIRAQDDDDLEQSQHNKYRRLLDSLSARPGQHLLEIGCGWGGLARQAAQSGLRVTGLTLSEQQLAWAQDAVRDTPLAERIDLRLQDYRDVQGQFDHIVSIEMFEAVGEAYWPTYMQTLARCLRRGGRAALQVITIDDAFFDDYRASPDFIQHYVFPGGMLPTVGRFDAAAAAAGLQVVRRSFHGQDYAHTLAAWRQRFEAKLDAVLALGYDQRFIRLWRYYLSYCEAGFLDRRVDVMQVTLAHAPDA</sequence>
<keyword evidence="3 7" id="KW-0808">Transferase</keyword>
<keyword evidence="8" id="KW-1185">Reference proteome</keyword>